<dbReference type="SUPFAM" id="SSF55785">
    <property type="entry name" value="PYP-like sensor domain (PAS domain)"/>
    <property type="match status" value="2"/>
</dbReference>
<accession>A0AAW9QB09</accession>
<dbReference type="PROSITE" id="PS50113">
    <property type="entry name" value="PAC"/>
    <property type="match status" value="1"/>
</dbReference>
<dbReference type="InterPro" id="IPR003661">
    <property type="entry name" value="HisK_dim/P_dom"/>
</dbReference>
<dbReference type="Proteomes" id="UP001336250">
    <property type="component" value="Unassembled WGS sequence"/>
</dbReference>
<evidence type="ECO:0000259" key="6">
    <source>
        <dbReference type="PROSITE" id="PS50109"/>
    </source>
</evidence>
<dbReference type="InterPro" id="IPR013767">
    <property type="entry name" value="PAS_fold"/>
</dbReference>
<proteinExistence type="predicted"/>
<dbReference type="InterPro" id="IPR000700">
    <property type="entry name" value="PAS-assoc_C"/>
</dbReference>
<evidence type="ECO:0000259" key="8">
    <source>
        <dbReference type="PROSITE" id="PS50113"/>
    </source>
</evidence>
<dbReference type="InterPro" id="IPR000014">
    <property type="entry name" value="PAS"/>
</dbReference>
<evidence type="ECO:0000313" key="10">
    <source>
        <dbReference type="Proteomes" id="UP001336250"/>
    </source>
</evidence>
<feature type="domain" description="PAC" evidence="8">
    <location>
        <begin position="210"/>
        <end position="260"/>
    </location>
</feature>
<dbReference type="InterPro" id="IPR005467">
    <property type="entry name" value="His_kinase_dom"/>
</dbReference>
<comment type="caution">
    <text evidence="9">The sequence shown here is derived from an EMBL/GenBank/DDBJ whole genome shotgun (WGS) entry which is preliminary data.</text>
</comment>
<dbReference type="InterPro" id="IPR035965">
    <property type="entry name" value="PAS-like_dom_sf"/>
</dbReference>
<evidence type="ECO:0000256" key="3">
    <source>
        <dbReference type="ARBA" id="ARBA00022553"/>
    </source>
</evidence>
<keyword evidence="5" id="KW-0418">Kinase</keyword>
<dbReference type="GO" id="GO:0006355">
    <property type="term" value="P:regulation of DNA-templated transcription"/>
    <property type="evidence" value="ECO:0007669"/>
    <property type="project" value="InterPro"/>
</dbReference>
<keyword evidence="10" id="KW-1185">Reference proteome</keyword>
<dbReference type="PRINTS" id="PR00344">
    <property type="entry name" value="BCTRLSENSOR"/>
</dbReference>
<protein>
    <recommendedName>
        <fullName evidence="2">histidine kinase</fullName>
        <ecNumber evidence="2">2.7.13.3</ecNumber>
    </recommendedName>
</protein>
<feature type="domain" description="PAS" evidence="7">
    <location>
        <begin position="7"/>
        <end position="64"/>
    </location>
</feature>
<dbReference type="GO" id="GO:0000155">
    <property type="term" value="F:phosphorelay sensor kinase activity"/>
    <property type="evidence" value="ECO:0007669"/>
    <property type="project" value="InterPro"/>
</dbReference>
<dbReference type="Pfam" id="PF13426">
    <property type="entry name" value="PAS_9"/>
    <property type="match status" value="1"/>
</dbReference>
<comment type="catalytic activity">
    <reaction evidence="1">
        <text>ATP + protein L-histidine = ADP + protein N-phospho-L-histidine.</text>
        <dbReference type="EC" id="2.7.13.3"/>
    </reaction>
</comment>
<organism evidence="9 10">
    <name type="scientific">Aquincola agrisoli</name>
    <dbReference type="NCBI Taxonomy" id="3119538"/>
    <lineage>
        <taxon>Bacteria</taxon>
        <taxon>Pseudomonadati</taxon>
        <taxon>Pseudomonadota</taxon>
        <taxon>Betaproteobacteria</taxon>
        <taxon>Burkholderiales</taxon>
        <taxon>Sphaerotilaceae</taxon>
        <taxon>Aquincola</taxon>
    </lineage>
</organism>
<dbReference type="CDD" id="cd00130">
    <property type="entry name" value="PAS"/>
    <property type="match status" value="2"/>
</dbReference>
<dbReference type="Pfam" id="PF00989">
    <property type="entry name" value="PAS"/>
    <property type="match status" value="1"/>
</dbReference>
<evidence type="ECO:0000259" key="7">
    <source>
        <dbReference type="PROSITE" id="PS50112"/>
    </source>
</evidence>
<dbReference type="PANTHER" id="PTHR43047:SF68">
    <property type="entry name" value="HISTIDINE KINASE 5"/>
    <property type="match status" value="1"/>
</dbReference>
<evidence type="ECO:0000256" key="1">
    <source>
        <dbReference type="ARBA" id="ARBA00000085"/>
    </source>
</evidence>
<evidence type="ECO:0000313" key="9">
    <source>
        <dbReference type="EMBL" id="MEF7613368.1"/>
    </source>
</evidence>
<dbReference type="SMART" id="SM00387">
    <property type="entry name" value="HATPase_c"/>
    <property type="match status" value="1"/>
</dbReference>
<evidence type="ECO:0000256" key="5">
    <source>
        <dbReference type="ARBA" id="ARBA00022777"/>
    </source>
</evidence>
<dbReference type="GO" id="GO:0005886">
    <property type="term" value="C:plasma membrane"/>
    <property type="evidence" value="ECO:0007669"/>
    <property type="project" value="TreeGrafter"/>
</dbReference>
<feature type="domain" description="PAS" evidence="7">
    <location>
        <begin position="133"/>
        <end position="186"/>
    </location>
</feature>
<dbReference type="InterPro" id="IPR036097">
    <property type="entry name" value="HisK_dim/P_sf"/>
</dbReference>
<keyword evidence="3" id="KW-0597">Phosphoprotein</keyword>
<dbReference type="SUPFAM" id="SSF55874">
    <property type="entry name" value="ATPase domain of HSP90 chaperone/DNA topoisomerase II/histidine kinase"/>
    <property type="match status" value="1"/>
</dbReference>
<dbReference type="InterPro" id="IPR004358">
    <property type="entry name" value="Sig_transdc_His_kin-like_C"/>
</dbReference>
<dbReference type="Gene3D" id="3.30.565.10">
    <property type="entry name" value="Histidine kinase-like ATPase, C-terminal domain"/>
    <property type="match status" value="1"/>
</dbReference>
<dbReference type="PROSITE" id="PS50109">
    <property type="entry name" value="HIS_KIN"/>
    <property type="match status" value="1"/>
</dbReference>
<dbReference type="Pfam" id="PF02518">
    <property type="entry name" value="HATPase_c"/>
    <property type="match status" value="1"/>
</dbReference>
<dbReference type="SMART" id="SM00388">
    <property type="entry name" value="HisKA"/>
    <property type="match status" value="1"/>
</dbReference>
<dbReference type="RefSeq" id="WP_332288308.1">
    <property type="nucleotide sequence ID" value="NZ_JAZIBG010000017.1"/>
</dbReference>
<evidence type="ECO:0000256" key="2">
    <source>
        <dbReference type="ARBA" id="ARBA00012438"/>
    </source>
</evidence>
<dbReference type="EC" id="2.7.13.3" evidence="2"/>
<dbReference type="PROSITE" id="PS50112">
    <property type="entry name" value="PAS"/>
    <property type="match status" value="2"/>
</dbReference>
<dbReference type="CDD" id="cd00082">
    <property type="entry name" value="HisKA"/>
    <property type="match status" value="1"/>
</dbReference>
<dbReference type="Gene3D" id="3.30.450.20">
    <property type="entry name" value="PAS domain"/>
    <property type="match status" value="2"/>
</dbReference>
<dbReference type="NCBIfam" id="TIGR00229">
    <property type="entry name" value="sensory_box"/>
    <property type="match status" value="2"/>
</dbReference>
<dbReference type="GO" id="GO:0009927">
    <property type="term" value="F:histidine phosphotransfer kinase activity"/>
    <property type="evidence" value="ECO:0007669"/>
    <property type="project" value="TreeGrafter"/>
</dbReference>
<dbReference type="SUPFAM" id="SSF47384">
    <property type="entry name" value="Homodimeric domain of signal transducing histidine kinase"/>
    <property type="match status" value="1"/>
</dbReference>
<evidence type="ECO:0000256" key="4">
    <source>
        <dbReference type="ARBA" id="ARBA00022679"/>
    </source>
</evidence>
<gene>
    <name evidence="9" type="ORF">V4F39_05540</name>
</gene>
<dbReference type="CDD" id="cd16922">
    <property type="entry name" value="HATPase_EvgS-ArcB-TorS-like"/>
    <property type="match status" value="1"/>
</dbReference>
<dbReference type="PANTHER" id="PTHR43047">
    <property type="entry name" value="TWO-COMPONENT HISTIDINE PROTEIN KINASE"/>
    <property type="match status" value="1"/>
</dbReference>
<dbReference type="AlphaFoldDB" id="A0AAW9QB09"/>
<dbReference type="SMART" id="SM00091">
    <property type="entry name" value="PAS"/>
    <property type="match status" value="2"/>
</dbReference>
<dbReference type="EMBL" id="JAZIBG010000017">
    <property type="protein sequence ID" value="MEF7613368.1"/>
    <property type="molecule type" value="Genomic_DNA"/>
</dbReference>
<keyword evidence="4" id="KW-0808">Transferase</keyword>
<name>A0AAW9QB09_9BURK</name>
<reference evidence="9 10" key="1">
    <citation type="submission" date="2024-02" db="EMBL/GenBank/DDBJ databases">
        <title>Genome sequence of Aquincola sp. MAHUQ-54.</title>
        <authorList>
            <person name="Huq M.A."/>
        </authorList>
    </citation>
    <scope>NUCLEOTIDE SEQUENCE [LARGE SCALE GENOMIC DNA]</scope>
    <source>
        <strain evidence="9 10">MAHUQ-54</strain>
    </source>
</reference>
<dbReference type="Pfam" id="PF00512">
    <property type="entry name" value="HisKA"/>
    <property type="match status" value="1"/>
</dbReference>
<dbReference type="Gene3D" id="1.10.287.130">
    <property type="match status" value="1"/>
</dbReference>
<dbReference type="InterPro" id="IPR036890">
    <property type="entry name" value="HATPase_C_sf"/>
</dbReference>
<feature type="domain" description="Histidine kinase" evidence="6">
    <location>
        <begin position="278"/>
        <end position="495"/>
    </location>
</feature>
<sequence>MHPELPAGQTFERLWRNESPDALIVLSPEGQVLLWNRMAEATFGYAEAEAVGRLLVELIVPADRIDEELAARRDALGRDVLLRAALRNHRDGRLLYIDITLHAVRQVPGELDCYVLSGKDVTAFKVARDAQQVEERYRDLLESVPDAIIIVNQGGRIVLFNSQAERIFGWSRGDMIGVSVEMLLPERYRSAHFGHRMRFHRAPQVRSMGAGLELYGLRRDGQEFPVEISLSPLKSEEGDLVMSAIRDITERKQAELALQKMNAELRVANQAKDRFLATMSHELRTPLNAILGFTGILLMRLPGELNPEQENQLGIVKSSAEHLLSLINDLLDLAKIQAGMYQLSPELIDLGVLVADVQAQLAPLARAKKLELALQRPAWPMLRTTDRRALRQIVINFANNAIKFTDQGIVRIGLHGGETGRWRVDVEDDGVGISEEDQARLFAAFTQVGDPRRRPDGTGMGLHVCATLATLMGGRIEVKSRPGEGSRFSLVMGEE</sequence>
<dbReference type="InterPro" id="IPR003594">
    <property type="entry name" value="HATPase_dom"/>
</dbReference>